<dbReference type="EMBL" id="JXTC01000412">
    <property type="protein sequence ID" value="PON56067.1"/>
    <property type="molecule type" value="Genomic_DNA"/>
</dbReference>
<evidence type="ECO:0000256" key="1">
    <source>
        <dbReference type="SAM" id="MobiDB-lite"/>
    </source>
</evidence>
<evidence type="ECO:0000313" key="4">
    <source>
        <dbReference type="Proteomes" id="UP000237000"/>
    </source>
</evidence>
<dbReference type="AlphaFoldDB" id="A0A2P5C4T9"/>
<evidence type="ECO:0000256" key="2">
    <source>
        <dbReference type="SAM" id="SignalP"/>
    </source>
</evidence>
<gene>
    <name evidence="3" type="ORF">TorRG33x02_297290</name>
</gene>
<comment type="caution">
    <text evidence="3">The sequence shown here is derived from an EMBL/GenBank/DDBJ whole genome shotgun (WGS) entry which is preliminary data.</text>
</comment>
<reference evidence="4" key="1">
    <citation type="submission" date="2016-06" db="EMBL/GenBank/DDBJ databases">
        <title>Parallel loss of symbiosis genes in relatives of nitrogen-fixing non-legume Parasponia.</title>
        <authorList>
            <person name="Van Velzen R."/>
            <person name="Holmer R."/>
            <person name="Bu F."/>
            <person name="Rutten L."/>
            <person name="Van Zeijl A."/>
            <person name="Liu W."/>
            <person name="Santuari L."/>
            <person name="Cao Q."/>
            <person name="Sharma T."/>
            <person name="Shen D."/>
            <person name="Roswanjaya Y."/>
            <person name="Wardhani T."/>
            <person name="Kalhor M.S."/>
            <person name="Jansen J."/>
            <person name="Van den Hoogen J."/>
            <person name="Gungor B."/>
            <person name="Hartog M."/>
            <person name="Hontelez J."/>
            <person name="Verver J."/>
            <person name="Yang W.-C."/>
            <person name="Schijlen E."/>
            <person name="Repin R."/>
            <person name="Schilthuizen M."/>
            <person name="Schranz E."/>
            <person name="Heidstra R."/>
            <person name="Miyata K."/>
            <person name="Fedorova E."/>
            <person name="Kohlen W."/>
            <person name="Bisseling T."/>
            <person name="Smit S."/>
            <person name="Geurts R."/>
        </authorList>
    </citation>
    <scope>NUCLEOTIDE SEQUENCE [LARGE SCALE GENOMIC DNA]</scope>
    <source>
        <strain evidence="4">cv. RG33-2</strain>
    </source>
</reference>
<keyword evidence="2" id="KW-0732">Signal</keyword>
<evidence type="ECO:0000313" key="3">
    <source>
        <dbReference type="EMBL" id="PON56067.1"/>
    </source>
</evidence>
<sequence>MASSPSLSLSFFIIFLSFSFTLQQPSTSPHQPTPDGPHDPNTVDHLATNTVQSEEAEPDYRDTYQTDALISSTSGPADDDRHRYSVQCVGCKQANPFHQSRMFDRNPRRCKRCSSPILATSFSEAILLSRRTAPSAPPAAADLPDSDFEDHRKACTWRNTLKSLIIPAVTLFLYILKKRGE</sequence>
<proteinExistence type="predicted"/>
<keyword evidence="4" id="KW-1185">Reference proteome</keyword>
<feature type="signal peptide" evidence="2">
    <location>
        <begin position="1"/>
        <end position="23"/>
    </location>
</feature>
<evidence type="ECO:0008006" key="5">
    <source>
        <dbReference type="Google" id="ProtNLM"/>
    </source>
</evidence>
<name>A0A2P5C4T9_TREOI</name>
<dbReference type="Proteomes" id="UP000237000">
    <property type="component" value="Unassembled WGS sequence"/>
</dbReference>
<dbReference type="InParanoid" id="A0A2P5C4T9"/>
<protein>
    <recommendedName>
        <fullName evidence="5">Transmembrane protein</fullName>
    </recommendedName>
</protein>
<organism evidence="3 4">
    <name type="scientific">Trema orientale</name>
    <name type="common">Charcoal tree</name>
    <name type="synonym">Celtis orientalis</name>
    <dbReference type="NCBI Taxonomy" id="63057"/>
    <lineage>
        <taxon>Eukaryota</taxon>
        <taxon>Viridiplantae</taxon>
        <taxon>Streptophyta</taxon>
        <taxon>Embryophyta</taxon>
        <taxon>Tracheophyta</taxon>
        <taxon>Spermatophyta</taxon>
        <taxon>Magnoliopsida</taxon>
        <taxon>eudicotyledons</taxon>
        <taxon>Gunneridae</taxon>
        <taxon>Pentapetalae</taxon>
        <taxon>rosids</taxon>
        <taxon>fabids</taxon>
        <taxon>Rosales</taxon>
        <taxon>Cannabaceae</taxon>
        <taxon>Trema</taxon>
    </lineage>
</organism>
<feature type="region of interest" description="Disordered" evidence="1">
    <location>
        <begin position="24"/>
        <end position="45"/>
    </location>
</feature>
<accession>A0A2P5C4T9</accession>
<feature type="chain" id="PRO_5015149328" description="Transmembrane protein" evidence="2">
    <location>
        <begin position="24"/>
        <end position="181"/>
    </location>
</feature>